<name>A0ABS9VFH5_9BACT</name>
<dbReference type="InterPro" id="IPR015422">
    <property type="entry name" value="PyrdxlP-dep_Trfase_small"/>
</dbReference>
<keyword evidence="4" id="KW-1185">Reference proteome</keyword>
<dbReference type="GO" id="GO:0008483">
    <property type="term" value="F:transaminase activity"/>
    <property type="evidence" value="ECO:0007669"/>
    <property type="project" value="UniProtKB-KW"/>
</dbReference>
<comment type="similarity">
    <text evidence="1 2">Belongs to the DegT/DnrJ/EryC1 family.</text>
</comment>
<evidence type="ECO:0000256" key="1">
    <source>
        <dbReference type="ARBA" id="ARBA00037999"/>
    </source>
</evidence>
<dbReference type="Proteomes" id="UP001165430">
    <property type="component" value="Unassembled WGS sequence"/>
</dbReference>
<evidence type="ECO:0000313" key="3">
    <source>
        <dbReference type="EMBL" id="MCH7415176.1"/>
    </source>
</evidence>
<dbReference type="PANTHER" id="PTHR30244">
    <property type="entry name" value="TRANSAMINASE"/>
    <property type="match status" value="1"/>
</dbReference>
<organism evidence="3 4">
    <name type="scientific">Belliella alkalica</name>
    <dbReference type="NCBI Taxonomy" id="1730871"/>
    <lineage>
        <taxon>Bacteria</taxon>
        <taxon>Pseudomonadati</taxon>
        <taxon>Bacteroidota</taxon>
        <taxon>Cytophagia</taxon>
        <taxon>Cytophagales</taxon>
        <taxon>Cyclobacteriaceae</taxon>
        <taxon>Belliella</taxon>
    </lineage>
</organism>
<dbReference type="PIRSF" id="PIRSF000390">
    <property type="entry name" value="PLP_StrS"/>
    <property type="match status" value="1"/>
</dbReference>
<keyword evidence="3" id="KW-0808">Transferase</keyword>
<dbReference type="PANTHER" id="PTHR30244:SF34">
    <property type="entry name" value="DTDP-4-AMINO-4,6-DIDEOXYGALACTOSE TRANSAMINASE"/>
    <property type="match status" value="1"/>
</dbReference>
<dbReference type="EMBL" id="JAKZGO010000018">
    <property type="protein sequence ID" value="MCH7415176.1"/>
    <property type="molecule type" value="Genomic_DNA"/>
</dbReference>
<protein>
    <submittedName>
        <fullName evidence="3">DegT/DnrJ/EryC1/StrS family aminotransferase</fullName>
    </submittedName>
</protein>
<keyword evidence="3" id="KW-0032">Aminotransferase</keyword>
<dbReference type="InterPro" id="IPR015421">
    <property type="entry name" value="PyrdxlP-dep_Trfase_major"/>
</dbReference>
<gene>
    <name evidence="3" type="ORF">MM213_16875</name>
</gene>
<dbReference type="InterPro" id="IPR015424">
    <property type="entry name" value="PyrdxlP-dep_Trfase"/>
</dbReference>
<dbReference type="Gene3D" id="3.40.640.10">
    <property type="entry name" value="Type I PLP-dependent aspartate aminotransferase-like (Major domain)"/>
    <property type="match status" value="1"/>
</dbReference>
<reference evidence="3" key="1">
    <citation type="submission" date="2022-03" db="EMBL/GenBank/DDBJ databases">
        <title>De novo assembled genomes of Belliella spp. (Cyclobacteriaceae) strains.</title>
        <authorList>
            <person name="Szabo A."/>
            <person name="Korponai K."/>
            <person name="Felfoldi T."/>
        </authorList>
    </citation>
    <scope>NUCLEOTIDE SEQUENCE</scope>
    <source>
        <strain evidence="3">DSM 111903</strain>
    </source>
</reference>
<accession>A0ABS9VFH5</accession>
<evidence type="ECO:0000256" key="2">
    <source>
        <dbReference type="RuleBase" id="RU004508"/>
    </source>
</evidence>
<comment type="caution">
    <text evidence="3">The sequence shown here is derived from an EMBL/GenBank/DDBJ whole genome shotgun (WGS) entry which is preliminary data.</text>
</comment>
<dbReference type="CDD" id="cd00616">
    <property type="entry name" value="AHBA_syn"/>
    <property type="match status" value="1"/>
</dbReference>
<dbReference type="Gene3D" id="3.90.1150.10">
    <property type="entry name" value="Aspartate Aminotransferase, domain 1"/>
    <property type="match status" value="1"/>
</dbReference>
<keyword evidence="2" id="KW-0663">Pyridoxal phosphate</keyword>
<proteinExistence type="inferred from homology"/>
<dbReference type="Pfam" id="PF01041">
    <property type="entry name" value="DegT_DnrJ_EryC1"/>
    <property type="match status" value="1"/>
</dbReference>
<dbReference type="SUPFAM" id="SSF53383">
    <property type="entry name" value="PLP-dependent transferases"/>
    <property type="match status" value="1"/>
</dbReference>
<evidence type="ECO:0000313" key="4">
    <source>
        <dbReference type="Proteomes" id="UP001165430"/>
    </source>
</evidence>
<dbReference type="InterPro" id="IPR000653">
    <property type="entry name" value="DegT/StrS_aminotransferase"/>
</dbReference>
<dbReference type="RefSeq" id="WP_241414072.1">
    <property type="nucleotide sequence ID" value="NZ_JAKZGO010000018.1"/>
</dbReference>
<sequence>MSKPILLSSPNLEGNEKKYIEEVLQSPFLAAGGSFLEKFENGFSPIISPYNLIALNSGTSAIHMALVLLGVSAGDEVICQSFTFCASANPIIYLGAKPVFVDSEEDTWNICPIALEEAIKDRLKLGIKPKAIIVVDLFGMPAKYDDICAISEKYEIPIIEDAAESLGSSYRGKSCGTFGKLGIFSFNGNKIITTGGGGALISDDVKLLERGKYLATQAREKIHYFEHHAIGYNYRMGNVPAAMGLGQLELLDEKVSKRRSVFTNYVKLLHLCTGLSFLEEIEGAYSNRWLTTIQIDEEVSGFDREMLRTALESAQIESRYLWQPLHMQLAYKGIPYYGADNAENIFKKGLCLPSSAHLTLEDQTIVAKVILNLYQKASISNV</sequence>